<evidence type="ECO:0000313" key="11">
    <source>
        <dbReference type="Proteomes" id="UP001597115"/>
    </source>
</evidence>
<dbReference type="InterPro" id="IPR017835">
    <property type="entry name" value="Hopen-assoc_HpnI"/>
</dbReference>
<dbReference type="CDD" id="cd02520">
    <property type="entry name" value="Glucosylceramide_synthase"/>
    <property type="match status" value="1"/>
</dbReference>
<evidence type="ECO:0000313" key="10">
    <source>
        <dbReference type="EMBL" id="MFD1612504.1"/>
    </source>
</evidence>
<comment type="caution">
    <text evidence="10">The sequence shown here is derived from an EMBL/GenBank/DDBJ whole genome shotgun (WGS) entry which is preliminary data.</text>
</comment>
<name>A0ABW4I3K0_9SPHN</name>
<dbReference type="Proteomes" id="UP001597115">
    <property type="component" value="Unassembled WGS sequence"/>
</dbReference>
<accession>A0ABW4I3K0</accession>
<keyword evidence="11" id="KW-1185">Reference proteome</keyword>
<dbReference type="Pfam" id="PF13506">
    <property type="entry name" value="Glyco_transf_21"/>
    <property type="match status" value="1"/>
</dbReference>
<dbReference type="InterPro" id="IPR029044">
    <property type="entry name" value="Nucleotide-diphossugar_trans"/>
</dbReference>
<keyword evidence="7 9" id="KW-1133">Transmembrane helix</keyword>
<dbReference type="NCBIfam" id="TIGR03472">
    <property type="entry name" value="HpnI"/>
    <property type="match status" value="1"/>
</dbReference>
<keyword evidence="5" id="KW-0808">Transferase</keyword>
<evidence type="ECO:0000256" key="8">
    <source>
        <dbReference type="ARBA" id="ARBA00023136"/>
    </source>
</evidence>
<dbReference type="PANTHER" id="PTHR12726:SF0">
    <property type="entry name" value="CERAMIDE GLUCOSYLTRANSFERASE"/>
    <property type="match status" value="1"/>
</dbReference>
<dbReference type="SUPFAM" id="SSF53448">
    <property type="entry name" value="Nucleotide-diphospho-sugar transferases"/>
    <property type="match status" value="1"/>
</dbReference>
<dbReference type="InterPro" id="IPR025993">
    <property type="entry name" value="Ceramide_glucosylTrfase"/>
</dbReference>
<organism evidence="10 11">
    <name type="scientific">Sphingomonas tabacisoli</name>
    <dbReference type="NCBI Taxonomy" id="2249466"/>
    <lineage>
        <taxon>Bacteria</taxon>
        <taxon>Pseudomonadati</taxon>
        <taxon>Pseudomonadota</taxon>
        <taxon>Alphaproteobacteria</taxon>
        <taxon>Sphingomonadales</taxon>
        <taxon>Sphingomonadaceae</taxon>
        <taxon>Sphingomonas</taxon>
    </lineage>
</organism>
<feature type="transmembrane region" description="Helical" evidence="9">
    <location>
        <begin position="304"/>
        <end position="321"/>
    </location>
</feature>
<sequence length="378" mass="39849">MGQALAGISFWLGWALLALASMGTLYSLAAAVVVWRFFARTTSVGRHTEAVTILKPLHGAEPRLRENLASFRAQDYDGPVEMVCGVASADDPAIAAVEGARLVVDPTQHGANAKVSNLINMARSGPLAPIVVLSDSDIVVGPDYLARLVEALAQPGVGAVSCLYYGRGDAGFWSRLAAGWPSYQFLPGAVFAVAFGVATPCMGSTIALRRETLERIGGFKAFADVLADDHAIGRAVEGLGLKVAVPPMLVVHACDEASLGALWRHELRWAATVKGITPGAYAASVIGFPFALALLGAMLASQGWSVVAAALAARLAVALVVDRVSGARTMPLWWLPVRDVLSFAVFVASFFARSVDWRGARLRMAQGGRIRAASETPR</sequence>
<evidence type="ECO:0000256" key="5">
    <source>
        <dbReference type="ARBA" id="ARBA00022679"/>
    </source>
</evidence>
<evidence type="ECO:0000256" key="3">
    <source>
        <dbReference type="ARBA" id="ARBA00004991"/>
    </source>
</evidence>
<dbReference type="PANTHER" id="PTHR12726">
    <property type="entry name" value="CERAMIDE GLUCOSYLTRANSFERASE"/>
    <property type="match status" value="1"/>
</dbReference>
<keyword evidence="6 9" id="KW-0812">Transmembrane</keyword>
<feature type="transmembrane region" description="Helical" evidence="9">
    <location>
        <begin position="279"/>
        <end position="297"/>
    </location>
</feature>
<evidence type="ECO:0000256" key="6">
    <source>
        <dbReference type="ARBA" id="ARBA00022692"/>
    </source>
</evidence>
<proteinExistence type="predicted"/>
<dbReference type="EMBL" id="JBHUDY010000001">
    <property type="protein sequence ID" value="MFD1612504.1"/>
    <property type="molecule type" value="Genomic_DNA"/>
</dbReference>
<evidence type="ECO:0000256" key="9">
    <source>
        <dbReference type="SAM" id="Phobius"/>
    </source>
</evidence>
<comment type="pathway">
    <text evidence="3">Sphingolipid metabolism.</text>
</comment>
<protein>
    <submittedName>
        <fullName evidence="10">Bacteriohopanetetrol glucosamine biosynthesis glycosyltransferase HpnI</fullName>
    </submittedName>
</protein>
<evidence type="ECO:0000256" key="7">
    <source>
        <dbReference type="ARBA" id="ARBA00022989"/>
    </source>
</evidence>
<evidence type="ECO:0000256" key="1">
    <source>
        <dbReference type="ARBA" id="ARBA00004141"/>
    </source>
</evidence>
<dbReference type="RefSeq" id="WP_380889438.1">
    <property type="nucleotide sequence ID" value="NZ_JBHUDY010000001.1"/>
</dbReference>
<comment type="subcellular location">
    <subcellularLocation>
        <location evidence="1">Membrane</location>
        <topology evidence="1">Multi-pass membrane protein</topology>
    </subcellularLocation>
</comment>
<keyword evidence="8 9" id="KW-0472">Membrane</keyword>
<keyword evidence="4" id="KW-0328">Glycosyltransferase</keyword>
<dbReference type="Gene3D" id="3.90.550.10">
    <property type="entry name" value="Spore Coat Polysaccharide Biosynthesis Protein SpsA, Chain A"/>
    <property type="match status" value="1"/>
</dbReference>
<comment type="pathway">
    <text evidence="2">Lipid metabolism; sphingolipid metabolism.</text>
</comment>
<evidence type="ECO:0000256" key="4">
    <source>
        <dbReference type="ARBA" id="ARBA00022676"/>
    </source>
</evidence>
<reference evidence="11" key="1">
    <citation type="journal article" date="2019" name="Int. J. Syst. Evol. Microbiol.">
        <title>The Global Catalogue of Microorganisms (GCM) 10K type strain sequencing project: providing services to taxonomists for standard genome sequencing and annotation.</title>
        <authorList>
            <consortium name="The Broad Institute Genomics Platform"/>
            <consortium name="The Broad Institute Genome Sequencing Center for Infectious Disease"/>
            <person name="Wu L."/>
            <person name="Ma J."/>
        </authorList>
    </citation>
    <scope>NUCLEOTIDE SEQUENCE [LARGE SCALE GENOMIC DNA]</scope>
    <source>
        <strain evidence="11">CGMCC 1.16275</strain>
    </source>
</reference>
<evidence type="ECO:0000256" key="2">
    <source>
        <dbReference type="ARBA" id="ARBA00004760"/>
    </source>
</evidence>
<gene>
    <name evidence="10" type="primary">hpnI</name>
    <name evidence="10" type="ORF">ACFSCW_11905</name>
</gene>